<dbReference type="AlphaFoldDB" id="E0UU00"/>
<dbReference type="OrthoDB" id="9803010at2"/>
<comment type="cofactor">
    <cofactor evidence="2 7">
        <name>NAD(+)</name>
        <dbReference type="ChEBI" id="CHEBI:57540"/>
    </cofactor>
</comment>
<accession>E0UU00</accession>
<dbReference type="eggNOG" id="COG1088">
    <property type="taxonomic scope" value="Bacteria"/>
</dbReference>
<evidence type="ECO:0000256" key="4">
    <source>
        <dbReference type="ARBA" id="ARBA00011990"/>
    </source>
</evidence>
<dbReference type="EMBL" id="CP002205">
    <property type="protein sequence ID" value="ADN08309.1"/>
    <property type="molecule type" value="Genomic_DNA"/>
</dbReference>
<dbReference type="SUPFAM" id="SSF51735">
    <property type="entry name" value="NAD(P)-binding Rossmann-fold domains"/>
    <property type="match status" value="1"/>
</dbReference>
<feature type="domain" description="NAD(P)-binding" evidence="8">
    <location>
        <begin position="10"/>
        <end position="342"/>
    </location>
</feature>
<proteinExistence type="inferred from homology"/>
<dbReference type="InterPro" id="IPR020904">
    <property type="entry name" value="Sc_DH/Rdtase_CS"/>
</dbReference>
<evidence type="ECO:0000313" key="9">
    <source>
        <dbReference type="EMBL" id="ADN08309.1"/>
    </source>
</evidence>
<keyword evidence="5" id="KW-0520">NAD</keyword>
<evidence type="ECO:0000256" key="7">
    <source>
        <dbReference type="RuleBase" id="RU004473"/>
    </source>
</evidence>
<dbReference type="InterPro" id="IPR016040">
    <property type="entry name" value="NAD(P)-bd_dom"/>
</dbReference>
<gene>
    <name evidence="9" type="ordered locus">Saut_0260</name>
</gene>
<reference evidence="10" key="1">
    <citation type="journal article" date="2010" name="Stand. Genomic Sci.">
        <title>Complete genome sequence of Sulfurimonas autotrophica type strain (OK10).</title>
        <authorList>
            <person name="Sikorski J."/>
            <person name="Munk C."/>
            <person name="Lapidus A."/>
            <person name="Djao O."/>
            <person name="Lucas S."/>
            <person name="Glavina Del Rio T."/>
            <person name="Nolan M."/>
            <person name="Tice H."/>
            <person name="Han C."/>
            <person name="Cheng J."/>
            <person name="Tapia R."/>
            <person name="Goodwin L."/>
            <person name="Pitluck S."/>
            <person name="Liolios K."/>
            <person name="Ivanova N."/>
            <person name="Mavromatis K."/>
            <person name="Mikhailova N."/>
            <person name="Pati A."/>
            <person name="Sims D."/>
            <person name="Meincke L."/>
            <person name="Brettin T."/>
            <person name="Detter J."/>
            <person name="Chen A."/>
            <person name="Palaniappan K."/>
            <person name="Land M."/>
            <person name="Hauser L."/>
            <person name="Chang Y."/>
            <person name="Jeffries C."/>
            <person name="Rohde M."/>
            <person name="Lang E."/>
            <person name="Spring S."/>
            <person name="Goker M."/>
            <person name="Woyke T."/>
            <person name="Bristow J."/>
            <person name="Eisen J."/>
            <person name="Markowitz V."/>
            <person name="Hugenholtz P."/>
            <person name="Kyrpides N."/>
            <person name="Klenk H."/>
        </authorList>
    </citation>
    <scope>NUCLEOTIDE SEQUENCE [LARGE SCALE GENOMIC DNA]</scope>
    <source>
        <strain evidence="10">ATCC BAA-671 / DSM 16294 / JCM 11897 / OK10</strain>
    </source>
</reference>
<comment type="similarity">
    <text evidence="3 7">Belongs to the NAD(P)-dependent epimerase/dehydratase family. dTDP-glucose dehydratase subfamily.</text>
</comment>
<dbReference type="STRING" id="563040.Saut_0260"/>
<dbReference type="Gene3D" id="3.90.25.10">
    <property type="entry name" value="UDP-galactose 4-epimerase, domain 1"/>
    <property type="match status" value="1"/>
</dbReference>
<evidence type="ECO:0000256" key="3">
    <source>
        <dbReference type="ARBA" id="ARBA00008178"/>
    </source>
</evidence>
<evidence type="ECO:0000256" key="1">
    <source>
        <dbReference type="ARBA" id="ARBA00001539"/>
    </source>
</evidence>
<dbReference type="Pfam" id="PF16363">
    <property type="entry name" value="GDP_Man_Dehyd"/>
    <property type="match status" value="1"/>
</dbReference>
<dbReference type="Proteomes" id="UP000007803">
    <property type="component" value="Chromosome"/>
</dbReference>
<dbReference type="CDD" id="cd05246">
    <property type="entry name" value="dTDP_GD_SDR_e"/>
    <property type="match status" value="1"/>
</dbReference>
<evidence type="ECO:0000259" key="8">
    <source>
        <dbReference type="Pfam" id="PF16363"/>
    </source>
</evidence>
<dbReference type="GO" id="GO:0008460">
    <property type="term" value="F:dTDP-glucose 4,6-dehydratase activity"/>
    <property type="evidence" value="ECO:0007669"/>
    <property type="project" value="UniProtKB-EC"/>
</dbReference>
<dbReference type="InterPro" id="IPR005888">
    <property type="entry name" value="dTDP_Gluc_deHydtase"/>
</dbReference>
<comment type="catalytic activity">
    <reaction evidence="1 7">
        <text>dTDP-alpha-D-glucose = dTDP-4-dehydro-6-deoxy-alpha-D-glucose + H2O</text>
        <dbReference type="Rhea" id="RHEA:17221"/>
        <dbReference type="ChEBI" id="CHEBI:15377"/>
        <dbReference type="ChEBI" id="CHEBI:57477"/>
        <dbReference type="ChEBI" id="CHEBI:57649"/>
        <dbReference type="EC" id="4.2.1.46"/>
    </reaction>
</comment>
<dbReference type="PANTHER" id="PTHR43000">
    <property type="entry name" value="DTDP-D-GLUCOSE 4,6-DEHYDRATASE-RELATED"/>
    <property type="match status" value="1"/>
</dbReference>
<evidence type="ECO:0000256" key="6">
    <source>
        <dbReference type="ARBA" id="ARBA00023239"/>
    </source>
</evidence>
<dbReference type="NCBIfam" id="TIGR01181">
    <property type="entry name" value="dTDP_gluc_dehyt"/>
    <property type="match status" value="1"/>
</dbReference>
<evidence type="ECO:0000313" key="10">
    <source>
        <dbReference type="Proteomes" id="UP000007803"/>
    </source>
</evidence>
<protein>
    <recommendedName>
        <fullName evidence="4 7">dTDP-glucose 4,6-dehydratase</fullName>
        <ecNumber evidence="4 7">4.2.1.46</ecNumber>
    </recommendedName>
</protein>
<dbReference type="GO" id="GO:0009225">
    <property type="term" value="P:nucleotide-sugar metabolic process"/>
    <property type="evidence" value="ECO:0007669"/>
    <property type="project" value="InterPro"/>
</dbReference>
<keyword evidence="10" id="KW-1185">Reference proteome</keyword>
<evidence type="ECO:0000256" key="2">
    <source>
        <dbReference type="ARBA" id="ARBA00001911"/>
    </source>
</evidence>
<keyword evidence="6 7" id="KW-0456">Lyase</keyword>
<organism evidence="9 10">
    <name type="scientific">Sulfurimonas autotrophica (strain ATCC BAA-671 / DSM 16294 / JCM 11897 / OK10)</name>
    <dbReference type="NCBI Taxonomy" id="563040"/>
    <lineage>
        <taxon>Bacteria</taxon>
        <taxon>Pseudomonadati</taxon>
        <taxon>Campylobacterota</taxon>
        <taxon>Epsilonproteobacteria</taxon>
        <taxon>Campylobacterales</taxon>
        <taxon>Sulfurimonadaceae</taxon>
        <taxon>Sulfurimonas</taxon>
    </lineage>
</organism>
<dbReference type="RefSeq" id="WP_013326065.1">
    <property type="nucleotide sequence ID" value="NC_014506.1"/>
</dbReference>
<dbReference type="KEGG" id="sua:Saut_0260"/>
<dbReference type="Gene3D" id="3.40.50.720">
    <property type="entry name" value="NAD(P)-binding Rossmann-like Domain"/>
    <property type="match status" value="1"/>
</dbReference>
<dbReference type="InterPro" id="IPR036291">
    <property type="entry name" value="NAD(P)-bd_dom_sf"/>
</dbReference>
<evidence type="ECO:0000256" key="5">
    <source>
        <dbReference type="ARBA" id="ARBA00023027"/>
    </source>
</evidence>
<name>E0UU00_SULAO</name>
<sequence length="354" mass="40362">MFDNSNKTILVTGCAGFIGSNFVPYFLDKYNDYNIVNLDLLTYAGNLGNLKEAQNNPRYKFIKGDICNRELVEFIFNEYDIRGVIHFAAESHVDNSIKNPGIFIETNVNGTFTLLDVAYKYWMDAPFKYKERFTTDASASAKPRFHHISTDEVYGTLNETDLFTEETPYAPNSPYSASKASSDMIVRSYQETYGLNTVITNCSNNYGPKQHDEKLIPTIIRKALAGENIPIYGDGKNIRDWLYVLDHCKGIDLVYHSGKEANVYNIGGKNERTNLQIVNSITSILDEKVPPKEKIDKESYKELITFVEDRAGHDRRYAIDATKLENELGWKADENFDTGIVKTVNWYLGKYNDN</sequence>
<dbReference type="PROSITE" id="PS00061">
    <property type="entry name" value="ADH_SHORT"/>
    <property type="match status" value="1"/>
</dbReference>
<dbReference type="EC" id="4.2.1.46" evidence="4 7"/>
<dbReference type="HOGENOM" id="CLU_007383_1_14_7"/>